<keyword evidence="9" id="KW-1185">Reference proteome</keyword>
<gene>
    <name evidence="8" type="ORF">Pcinc_038009</name>
</gene>
<dbReference type="PROSITE" id="PS50262">
    <property type="entry name" value="G_PROTEIN_RECEP_F1_2"/>
    <property type="match status" value="1"/>
</dbReference>
<organism evidence="8 9">
    <name type="scientific">Petrolisthes cinctipes</name>
    <name type="common">Flat porcelain crab</name>
    <dbReference type="NCBI Taxonomy" id="88211"/>
    <lineage>
        <taxon>Eukaryota</taxon>
        <taxon>Metazoa</taxon>
        <taxon>Ecdysozoa</taxon>
        <taxon>Arthropoda</taxon>
        <taxon>Crustacea</taxon>
        <taxon>Multicrustacea</taxon>
        <taxon>Malacostraca</taxon>
        <taxon>Eumalacostraca</taxon>
        <taxon>Eucarida</taxon>
        <taxon>Decapoda</taxon>
        <taxon>Pleocyemata</taxon>
        <taxon>Anomura</taxon>
        <taxon>Galatheoidea</taxon>
        <taxon>Porcellanidae</taxon>
        <taxon>Petrolisthes</taxon>
    </lineage>
</organism>
<comment type="similarity">
    <text evidence="2">Belongs to the G-protein coupled receptor 1 family.</text>
</comment>
<accession>A0AAE1BRD3</accession>
<feature type="transmembrane region" description="Helical" evidence="6">
    <location>
        <begin position="166"/>
        <end position="186"/>
    </location>
</feature>
<dbReference type="EMBL" id="JAWQEG010006157">
    <property type="protein sequence ID" value="KAK3855601.1"/>
    <property type="molecule type" value="Genomic_DNA"/>
</dbReference>
<proteinExistence type="inferred from homology"/>
<comment type="caution">
    <text evidence="8">The sequence shown here is derived from an EMBL/GenBank/DDBJ whole genome shotgun (WGS) entry which is preliminary data.</text>
</comment>
<dbReference type="Pfam" id="PF10324">
    <property type="entry name" value="7TM_GPCR_Srw"/>
    <property type="match status" value="1"/>
</dbReference>
<evidence type="ECO:0000256" key="4">
    <source>
        <dbReference type="ARBA" id="ARBA00022989"/>
    </source>
</evidence>
<dbReference type="PANTHER" id="PTHR46641:SF22">
    <property type="entry name" value="PROCTOLIN RECEPTOR, ISOFORM A"/>
    <property type="match status" value="1"/>
</dbReference>
<evidence type="ECO:0000313" key="9">
    <source>
        <dbReference type="Proteomes" id="UP001286313"/>
    </source>
</evidence>
<dbReference type="PRINTS" id="PR00237">
    <property type="entry name" value="GPCRRHODOPSN"/>
</dbReference>
<keyword evidence="5 6" id="KW-0472">Membrane</keyword>
<dbReference type="InterPro" id="IPR017452">
    <property type="entry name" value="GPCR_Rhodpsn_7TM"/>
</dbReference>
<dbReference type="Proteomes" id="UP001286313">
    <property type="component" value="Unassembled WGS sequence"/>
</dbReference>
<evidence type="ECO:0000313" key="8">
    <source>
        <dbReference type="EMBL" id="KAK3855601.1"/>
    </source>
</evidence>
<dbReference type="AlphaFoldDB" id="A0AAE1BRD3"/>
<dbReference type="PANTHER" id="PTHR46641">
    <property type="entry name" value="FMRFAMIDE RECEPTOR-RELATED"/>
    <property type="match status" value="1"/>
</dbReference>
<dbReference type="GO" id="GO:0008528">
    <property type="term" value="F:G protein-coupled peptide receptor activity"/>
    <property type="evidence" value="ECO:0007669"/>
    <property type="project" value="InterPro"/>
</dbReference>
<dbReference type="InterPro" id="IPR019427">
    <property type="entry name" value="7TM_GPCR_serpentine_rcpt_Srw"/>
</dbReference>
<evidence type="ECO:0000256" key="6">
    <source>
        <dbReference type="SAM" id="Phobius"/>
    </source>
</evidence>
<dbReference type="InterPro" id="IPR052954">
    <property type="entry name" value="GPCR-Ligand_Int"/>
</dbReference>
<sequence length="269" mass="29929">MSANLSTVANNLNTSNSLLYHPFHNASSTSLLPLDYDEYDPFAYNATTSFDIGLDRIEDLFNASSSSSSSAPFDTPSSLDFNITTSSSFTDYNATSWDFDTDSSSLFNISSTLFNLSSSPTTTTTESPYFNSSDASTINNTLSESASSLAAYNKFMDESRHWVQRVLVPLVMCLGVVGNSVSMVVLTRRKMRSSTNNYLTALAISDLLYLVFVFSLSLQHHPDIKHPRHWFYWQYVRYAFWLTDASSATMGQGQYLTSLKGAINCRPSF</sequence>
<protein>
    <recommendedName>
        <fullName evidence="7">G-protein coupled receptors family 1 profile domain-containing protein</fullName>
    </recommendedName>
</protein>
<feature type="transmembrane region" description="Helical" evidence="6">
    <location>
        <begin position="198"/>
        <end position="218"/>
    </location>
</feature>
<keyword evidence="4 6" id="KW-1133">Transmembrane helix</keyword>
<keyword evidence="3 6" id="KW-0812">Transmembrane</keyword>
<evidence type="ECO:0000256" key="5">
    <source>
        <dbReference type="ARBA" id="ARBA00023136"/>
    </source>
</evidence>
<evidence type="ECO:0000256" key="1">
    <source>
        <dbReference type="ARBA" id="ARBA00004370"/>
    </source>
</evidence>
<dbReference type="Gene3D" id="1.20.1070.10">
    <property type="entry name" value="Rhodopsin 7-helix transmembrane proteins"/>
    <property type="match status" value="1"/>
</dbReference>
<name>A0AAE1BRD3_PETCI</name>
<evidence type="ECO:0000256" key="3">
    <source>
        <dbReference type="ARBA" id="ARBA00022692"/>
    </source>
</evidence>
<dbReference type="SUPFAM" id="SSF81321">
    <property type="entry name" value="Family A G protein-coupled receptor-like"/>
    <property type="match status" value="1"/>
</dbReference>
<comment type="subcellular location">
    <subcellularLocation>
        <location evidence="1">Membrane</location>
    </subcellularLocation>
</comment>
<reference evidence="8" key="1">
    <citation type="submission" date="2023-10" db="EMBL/GenBank/DDBJ databases">
        <title>Genome assemblies of two species of porcelain crab, Petrolisthes cinctipes and Petrolisthes manimaculis (Anomura: Porcellanidae).</title>
        <authorList>
            <person name="Angst P."/>
        </authorList>
    </citation>
    <scope>NUCLEOTIDE SEQUENCE</scope>
    <source>
        <strain evidence="8">PB745_01</strain>
        <tissue evidence="8">Gill</tissue>
    </source>
</reference>
<dbReference type="InterPro" id="IPR000276">
    <property type="entry name" value="GPCR_Rhodpsn"/>
</dbReference>
<dbReference type="GO" id="GO:0016020">
    <property type="term" value="C:membrane"/>
    <property type="evidence" value="ECO:0007669"/>
    <property type="project" value="UniProtKB-SubCell"/>
</dbReference>
<evidence type="ECO:0000256" key="2">
    <source>
        <dbReference type="ARBA" id="ARBA00010663"/>
    </source>
</evidence>
<evidence type="ECO:0000259" key="7">
    <source>
        <dbReference type="PROSITE" id="PS50262"/>
    </source>
</evidence>
<feature type="domain" description="G-protein coupled receptors family 1 profile" evidence="7">
    <location>
        <begin position="178"/>
        <end position="269"/>
    </location>
</feature>